<protein>
    <submittedName>
        <fullName evidence="2">Uncharacterized protein</fullName>
    </submittedName>
</protein>
<keyword evidence="1" id="KW-0812">Transmembrane</keyword>
<comment type="caution">
    <text evidence="2">The sequence shown here is derived from an EMBL/GenBank/DDBJ whole genome shotgun (WGS) entry which is preliminary data.</text>
</comment>
<accession>A0A0G1L853</accession>
<keyword evidence="1" id="KW-1133">Transmembrane helix</keyword>
<reference evidence="2 3" key="1">
    <citation type="journal article" date="2015" name="Nature">
        <title>rRNA introns, odd ribosomes, and small enigmatic genomes across a large radiation of phyla.</title>
        <authorList>
            <person name="Brown C.T."/>
            <person name="Hug L.A."/>
            <person name="Thomas B.C."/>
            <person name="Sharon I."/>
            <person name="Castelle C.J."/>
            <person name="Singh A."/>
            <person name="Wilkins M.J."/>
            <person name="Williams K.H."/>
            <person name="Banfield J.F."/>
        </authorList>
    </citation>
    <scope>NUCLEOTIDE SEQUENCE [LARGE SCALE GENOMIC DNA]</scope>
</reference>
<evidence type="ECO:0000313" key="3">
    <source>
        <dbReference type="Proteomes" id="UP000033966"/>
    </source>
</evidence>
<gene>
    <name evidence="2" type="ORF">UW92_C0006G0005</name>
</gene>
<feature type="transmembrane region" description="Helical" evidence="1">
    <location>
        <begin position="20"/>
        <end position="42"/>
    </location>
</feature>
<dbReference type="EMBL" id="LCKF01000006">
    <property type="protein sequence ID" value="KKT92106.1"/>
    <property type="molecule type" value="Genomic_DNA"/>
</dbReference>
<proteinExistence type="predicted"/>
<dbReference type="Proteomes" id="UP000033966">
    <property type="component" value="Unassembled WGS sequence"/>
</dbReference>
<keyword evidence="1" id="KW-0472">Membrane</keyword>
<name>A0A0G1L853_9BACT</name>
<sequence length="152" mass="16401">MIKGMRVHPRASRGQITLPFVLLISGIIVEVAIAGSFVTYFLSTSGYGDRLAERASVAANSGIRDALQRITNNKEFSSAPCDSPYSYSISMENDSATVAVCRVTDVSSNKYVYTISSVGTAVSRQKKLVATFLADKTSGRVYLESTTEQAIQ</sequence>
<evidence type="ECO:0000256" key="1">
    <source>
        <dbReference type="SAM" id="Phobius"/>
    </source>
</evidence>
<organism evidence="2 3">
    <name type="scientific">Candidatus Jorgensenbacteria bacterium GW2011_GWA2_45_13</name>
    <dbReference type="NCBI Taxonomy" id="1618662"/>
    <lineage>
        <taxon>Bacteria</taxon>
        <taxon>Candidatus Joergenseniibacteriota</taxon>
    </lineage>
</organism>
<dbReference type="AlphaFoldDB" id="A0A0G1L853"/>
<evidence type="ECO:0000313" key="2">
    <source>
        <dbReference type="EMBL" id="KKT92106.1"/>
    </source>
</evidence>